<comment type="caution">
    <text evidence="1">The sequence shown here is derived from an EMBL/GenBank/DDBJ whole genome shotgun (WGS) entry which is preliminary data.</text>
</comment>
<proteinExistence type="predicted"/>
<dbReference type="SUPFAM" id="SSF101898">
    <property type="entry name" value="NHL repeat"/>
    <property type="match status" value="1"/>
</dbReference>
<dbReference type="Proteomes" id="UP000252355">
    <property type="component" value="Unassembled WGS sequence"/>
</dbReference>
<dbReference type="AlphaFoldDB" id="A0A367ZV98"/>
<gene>
    <name evidence="1" type="ORF">OZSIB_0901</name>
</gene>
<dbReference type="Gene3D" id="2.130.10.10">
    <property type="entry name" value="YVTN repeat-like/Quinoprotein amine dehydrogenase"/>
    <property type="match status" value="1"/>
</dbReference>
<accession>A0A367ZV98</accession>
<sequence length="320" mass="34961">MMGMVSLWAPAGTAWELPYGAGKGQVGFLNHKVRQIFEEASPLGPLAFRVFREQAWVLDSLQSRILVLDANGRLAQTIVIPGLASNTLLEDLALVPGPDGRVESVWIGDGADARLRRVRVADGTVMAEAGGAGDAPGQLRQIHQIEASPAGEVWVGDLGRGRLIRFDGEGKWRCELPWSGSGFALHPHGGVSTLSFSEKVGYLWRTFNQEGRLQQVVHLGWADHLNPRIWGLTAEGGLIVSFVPPGGFRGWLRLVVFHPSGRSGVPLQVVPPLAMNRFLDFDPGPWPAASVPKGWLARGDFERAPEGRFVIERWPKEVRP</sequence>
<evidence type="ECO:0000313" key="2">
    <source>
        <dbReference type="Proteomes" id="UP000252355"/>
    </source>
</evidence>
<dbReference type="InterPro" id="IPR015943">
    <property type="entry name" value="WD40/YVTN_repeat-like_dom_sf"/>
</dbReference>
<dbReference type="EMBL" id="QOQW01000001">
    <property type="protein sequence ID" value="RCK81767.1"/>
    <property type="molecule type" value="Genomic_DNA"/>
</dbReference>
<name>A0A367ZV98_9BACT</name>
<protein>
    <submittedName>
        <fullName evidence="1">Uncharacterized protein</fullName>
    </submittedName>
</protein>
<evidence type="ECO:0000313" key="1">
    <source>
        <dbReference type="EMBL" id="RCK81767.1"/>
    </source>
</evidence>
<reference evidence="1 2" key="1">
    <citation type="submission" date="2018-05" db="EMBL/GenBank/DDBJ databases">
        <title>A metagenomic window into the 2 km-deep terrestrial subsurface aquifer revealed taxonomically and functionally diverse microbial community comprising novel uncultured bacterial lineages.</title>
        <authorList>
            <person name="Kadnikov V.V."/>
            <person name="Mardanov A.V."/>
            <person name="Beletsky A.V."/>
            <person name="Banks D."/>
            <person name="Pimenov N.V."/>
            <person name="Frank Y.A."/>
            <person name="Karnachuk O.V."/>
            <person name="Ravin N.V."/>
        </authorList>
    </citation>
    <scope>NUCLEOTIDE SEQUENCE [LARGE SCALE GENOMIC DNA]</scope>
    <source>
        <strain evidence="1">BY5</strain>
    </source>
</reference>
<organism evidence="1 2">
    <name type="scientific">Candidatus Ozemobacter sibiricus</name>
    <dbReference type="NCBI Taxonomy" id="2268124"/>
    <lineage>
        <taxon>Bacteria</taxon>
        <taxon>Candidatus Ozemobacteria</taxon>
        <taxon>Candidatus Ozemobacterales</taxon>
        <taxon>Candidatus Ozemobacteraceae</taxon>
        <taxon>Candidatus Ozemobacter</taxon>
    </lineage>
</organism>